<feature type="domain" description="NADP-dependent oxidoreductase" evidence="1">
    <location>
        <begin position="7"/>
        <end position="321"/>
    </location>
</feature>
<dbReference type="Proteomes" id="UP001139451">
    <property type="component" value="Unassembled WGS sequence"/>
</dbReference>
<reference evidence="2" key="1">
    <citation type="submission" date="2022-05" db="EMBL/GenBank/DDBJ databases">
        <title>Sphingomonas sp. strain MG17 Genome sequencing and assembly.</title>
        <authorList>
            <person name="Kim I."/>
        </authorList>
    </citation>
    <scope>NUCLEOTIDE SEQUENCE</scope>
    <source>
        <strain evidence="2">MG17</strain>
    </source>
</reference>
<dbReference type="RefSeq" id="WP_254291444.1">
    <property type="nucleotide sequence ID" value="NZ_JAMLDX010000002.1"/>
</dbReference>
<dbReference type="AlphaFoldDB" id="A0A9X2HH29"/>
<dbReference type="GO" id="GO:0005829">
    <property type="term" value="C:cytosol"/>
    <property type="evidence" value="ECO:0007669"/>
    <property type="project" value="TreeGrafter"/>
</dbReference>
<dbReference type="SUPFAM" id="SSF51430">
    <property type="entry name" value="NAD(P)-linked oxidoreductase"/>
    <property type="match status" value="1"/>
</dbReference>
<dbReference type="Gene3D" id="3.20.20.100">
    <property type="entry name" value="NADP-dependent oxidoreductase domain"/>
    <property type="match status" value="1"/>
</dbReference>
<evidence type="ECO:0000313" key="2">
    <source>
        <dbReference type="EMBL" id="MCP3729457.1"/>
    </source>
</evidence>
<dbReference type="InterPro" id="IPR020471">
    <property type="entry name" value="AKR"/>
</dbReference>
<organism evidence="2 3">
    <name type="scientific">Sphingomonas tagetis</name>
    <dbReference type="NCBI Taxonomy" id="2949092"/>
    <lineage>
        <taxon>Bacteria</taxon>
        <taxon>Pseudomonadati</taxon>
        <taxon>Pseudomonadota</taxon>
        <taxon>Alphaproteobacteria</taxon>
        <taxon>Sphingomonadales</taxon>
        <taxon>Sphingomonadaceae</taxon>
        <taxon>Sphingomonas</taxon>
    </lineage>
</organism>
<proteinExistence type="predicted"/>
<sequence length="332" mass="35925">MMQLGDLAFGAASIGNLYREVPDDQARTVVERAWDAGIRYFDTAPHYGFGLSEKRLGAALAELDAAQTAIISTKVGRRLAPRPDADLSAVRQAFVSPEPYESVFDYSYDAVMRSYEGSLKRLRRDRIDILYAHDIGSFAHGDAHPALFREFLDGGYRAMRELRDSGAVRAIGLGVNETAVCIEMLNAGDIDIIMLAGRYTLLEQDPLDDLLPRCTARGVQLVIAGPYNSGILAKGVRHGGAIPNFNYEPAFPEIVERVGSIEDICARHGVQLAAAALQFPLAHPQVASVVPGMGSAAQVDQAIALMAQPIPAALWAELRQADLIREDAPVPA</sequence>
<dbReference type="InterPro" id="IPR023210">
    <property type="entry name" value="NADP_OxRdtase_dom"/>
</dbReference>
<name>A0A9X2HH29_9SPHN</name>
<evidence type="ECO:0000259" key="1">
    <source>
        <dbReference type="Pfam" id="PF00248"/>
    </source>
</evidence>
<dbReference type="PANTHER" id="PTHR42686">
    <property type="entry name" value="GH17980P-RELATED"/>
    <property type="match status" value="1"/>
</dbReference>
<dbReference type="GO" id="GO:0016491">
    <property type="term" value="F:oxidoreductase activity"/>
    <property type="evidence" value="ECO:0007669"/>
    <property type="project" value="InterPro"/>
</dbReference>
<accession>A0A9X2HH29</accession>
<comment type="caution">
    <text evidence="2">The sequence shown here is derived from an EMBL/GenBank/DDBJ whole genome shotgun (WGS) entry which is preliminary data.</text>
</comment>
<evidence type="ECO:0000313" key="3">
    <source>
        <dbReference type="Proteomes" id="UP001139451"/>
    </source>
</evidence>
<dbReference type="Pfam" id="PF00248">
    <property type="entry name" value="Aldo_ket_red"/>
    <property type="match status" value="1"/>
</dbReference>
<dbReference type="EMBL" id="JAMLDX010000002">
    <property type="protein sequence ID" value="MCP3729457.1"/>
    <property type="molecule type" value="Genomic_DNA"/>
</dbReference>
<dbReference type="InterPro" id="IPR036812">
    <property type="entry name" value="NAD(P)_OxRdtase_dom_sf"/>
</dbReference>
<gene>
    <name evidence="2" type="ORF">M9978_03365</name>
</gene>
<keyword evidence="3" id="KW-1185">Reference proteome</keyword>
<protein>
    <submittedName>
        <fullName evidence="2">Aldo/keto reductase</fullName>
    </submittedName>
</protein>
<dbReference type="PANTHER" id="PTHR42686:SF1">
    <property type="entry name" value="GH17980P-RELATED"/>
    <property type="match status" value="1"/>
</dbReference>